<sequence>MNYIDAKIDLNKPYETLKLTIPGYQTETFNLFHAFHALISVFKLEIPFVISDLLHLVKKPIFYKGLLVMKINGNLILLRPTIQSLYVDLQHLMMLTRKSKRSIIEKEFWSRCYHQTTADVVSQAWSHPTHLFRLYALRRLREKINEYITNEFIHDELNNNKGVGLLHCRRWKRTLNSRSISISKKRSIPSSLSYISLERSLEKFECEKSPTSMARIFQSKEIPNQNYAWFEISCDGEVFPSDEDRLLVTGDNLFGCSTKFMCFIITAQSACKRLPCDWLPPDLTLDIANFNIRIDKDDDDQHWMYSLNSKFRAISPNAKLFIGKESLLSDYTLSLAYMTIKNGCSSLRVSMPKDGNLTILPYWLQDLLQRRRRKLSI</sequence>
<proteinExistence type="predicted"/>
<evidence type="ECO:0000313" key="2">
    <source>
        <dbReference type="WBParaSite" id="ACRNAN_scaffold2901.g7436.t1"/>
    </source>
</evidence>
<protein>
    <submittedName>
        <fullName evidence="2">Uncharacterized protein</fullName>
    </submittedName>
</protein>
<dbReference type="WBParaSite" id="ACRNAN_scaffold2901.g7436.t1">
    <property type="protein sequence ID" value="ACRNAN_scaffold2901.g7436.t1"/>
    <property type="gene ID" value="ACRNAN_scaffold2901.g7436"/>
</dbReference>
<dbReference type="Proteomes" id="UP000887540">
    <property type="component" value="Unplaced"/>
</dbReference>
<accession>A0A914DJT2</accession>
<evidence type="ECO:0000313" key="1">
    <source>
        <dbReference type="Proteomes" id="UP000887540"/>
    </source>
</evidence>
<dbReference type="AlphaFoldDB" id="A0A914DJT2"/>
<keyword evidence="1" id="KW-1185">Reference proteome</keyword>
<name>A0A914DJT2_9BILA</name>
<organism evidence="1 2">
    <name type="scientific">Acrobeloides nanus</name>
    <dbReference type="NCBI Taxonomy" id="290746"/>
    <lineage>
        <taxon>Eukaryota</taxon>
        <taxon>Metazoa</taxon>
        <taxon>Ecdysozoa</taxon>
        <taxon>Nematoda</taxon>
        <taxon>Chromadorea</taxon>
        <taxon>Rhabditida</taxon>
        <taxon>Tylenchina</taxon>
        <taxon>Cephalobomorpha</taxon>
        <taxon>Cephaloboidea</taxon>
        <taxon>Cephalobidae</taxon>
        <taxon>Acrobeloides</taxon>
    </lineage>
</organism>
<reference evidence="2" key="1">
    <citation type="submission" date="2022-11" db="UniProtKB">
        <authorList>
            <consortium name="WormBaseParasite"/>
        </authorList>
    </citation>
    <scope>IDENTIFICATION</scope>
</reference>